<evidence type="ECO:0000256" key="2">
    <source>
        <dbReference type="ARBA" id="ARBA00022884"/>
    </source>
</evidence>
<feature type="domain" description="RNA-binding S4" evidence="6">
    <location>
        <begin position="3"/>
        <end position="61"/>
    </location>
</feature>
<dbReference type="Gene3D" id="3.10.290.10">
    <property type="entry name" value="RNA-binding S4 domain"/>
    <property type="match status" value="1"/>
</dbReference>
<dbReference type="PANTHER" id="PTHR47683:SF4">
    <property type="entry name" value="PSEUDOURIDINE SYNTHASE"/>
    <property type="match status" value="1"/>
</dbReference>
<evidence type="ECO:0000313" key="8">
    <source>
        <dbReference type="Proteomes" id="UP000824214"/>
    </source>
</evidence>
<dbReference type="InterPro" id="IPR006145">
    <property type="entry name" value="PsdUridine_synth_RsuA/RluA"/>
</dbReference>
<dbReference type="GO" id="GO:0000455">
    <property type="term" value="P:enzyme-directed rRNA pseudouridine synthesis"/>
    <property type="evidence" value="ECO:0007669"/>
    <property type="project" value="UniProtKB-ARBA"/>
</dbReference>
<reference evidence="7" key="1">
    <citation type="journal article" date="2021" name="PeerJ">
        <title>Extensive microbial diversity within the chicken gut microbiome revealed by metagenomics and culture.</title>
        <authorList>
            <person name="Gilroy R."/>
            <person name="Ravi A."/>
            <person name="Getino M."/>
            <person name="Pursley I."/>
            <person name="Horton D.L."/>
            <person name="Alikhan N.F."/>
            <person name="Baker D."/>
            <person name="Gharbi K."/>
            <person name="Hall N."/>
            <person name="Watson M."/>
            <person name="Adriaenssens E.M."/>
            <person name="Foster-Nyarko E."/>
            <person name="Jarju S."/>
            <person name="Secka A."/>
            <person name="Antonio M."/>
            <person name="Oren A."/>
            <person name="Chaudhuri R.R."/>
            <person name="La Ragione R."/>
            <person name="Hildebrand F."/>
            <person name="Pallen M.J."/>
        </authorList>
    </citation>
    <scope>NUCLEOTIDE SEQUENCE</scope>
    <source>
        <strain evidence="7">ChiBcolR8-3208</strain>
    </source>
</reference>
<evidence type="ECO:0000259" key="6">
    <source>
        <dbReference type="SMART" id="SM00363"/>
    </source>
</evidence>
<keyword evidence="2 4" id="KW-0694">RNA-binding</keyword>
<dbReference type="InterPro" id="IPR036986">
    <property type="entry name" value="S4_RNA-bd_sf"/>
</dbReference>
<dbReference type="Gene3D" id="3.30.70.580">
    <property type="entry name" value="Pseudouridine synthase I, catalytic domain, N-terminal subdomain"/>
    <property type="match status" value="1"/>
</dbReference>
<dbReference type="CDD" id="cd02553">
    <property type="entry name" value="PseudoU_synth_RsuA"/>
    <property type="match status" value="1"/>
</dbReference>
<dbReference type="InterPro" id="IPR020103">
    <property type="entry name" value="PsdUridine_synth_cat_dom_sf"/>
</dbReference>
<dbReference type="PROSITE" id="PS01149">
    <property type="entry name" value="PSI_RSU"/>
    <property type="match status" value="1"/>
</dbReference>
<dbReference type="PANTHER" id="PTHR47683">
    <property type="entry name" value="PSEUDOURIDINE SYNTHASE FAMILY PROTEIN-RELATED"/>
    <property type="match status" value="1"/>
</dbReference>
<name>A0A9D2RZL0_9FIRM</name>
<keyword evidence="3 5" id="KW-0413">Isomerase</keyword>
<dbReference type="InterPro" id="IPR020094">
    <property type="entry name" value="TruA/RsuA/RluB/E/F_N"/>
</dbReference>
<dbReference type="Pfam" id="PF00849">
    <property type="entry name" value="PseudoU_synth_2"/>
    <property type="match status" value="1"/>
</dbReference>
<dbReference type="Proteomes" id="UP000824214">
    <property type="component" value="Unassembled WGS sequence"/>
</dbReference>
<comment type="similarity">
    <text evidence="1 5">Belongs to the pseudouridine synthase RsuA family.</text>
</comment>
<dbReference type="Pfam" id="PF01479">
    <property type="entry name" value="S4"/>
    <property type="match status" value="1"/>
</dbReference>
<dbReference type="InterPro" id="IPR042092">
    <property type="entry name" value="PsdUridine_s_RsuA/RluB/E/F_cat"/>
</dbReference>
<accession>A0A9D2RZL0</accession>
<dbReference type="InterPro" id="IPR002942">
    <property type="entry name" value="S4_RNA-bd"/>
</dbReference>
<protein>
    <recommendedName>
        <fullName evidence="5">Pseudouridine synthase</fullName>
        <ecNumber evidence="5">5.4.99.-</ecNumber>
    </recommendedName>
</protein>
<comment type="caution">
    <text evidence="7">The sequence shown here is derived from an EMBL/GenBank/DDBJ whole genome shotgun (WGS) entry which is preliminary data.</text>
</comment>
<evidence type="ECO:0000313" key="7">
    <source>
        <dbReference type="EMBL" id="HJB37175.1"/>
    </source>
</evidence>
<dbReference type="SMART" id="SM00363">
    <property type="entry name" value="S4"/>
    <property type="match status" value="1"/>
</dbReference>
<dbReference type="EC" id="5.4.99.-" evidence="5"/>
<proteinExistence type="inferred from homology"/>
<evidence type="ECO:0000256" key="1">
    <source>
        <dbReference type="ARBA" id="ARBA00008348"/>
    </source>
</evidence>
<dbReference type="InterPro" id="IPR018496">
    <property type="entry name" value="PsdUridine_synth_RsuA/RluB_CS"/>
</dbReference>
<gene>
    <name evidence="7" type="ORF">H9942_03805</name>
</gene>
<dbReference type="CDD" id="cd00165">
    <property type="entry name" value="S4"/>
    <property type="match status" value="1"/>
</dbReference>
<dbReference type="SUPFAM" id="SSF55120">
    <property type="entry name" value="Pseudouridine synthase"/>
    <property type="match status" value="1"/>
</dbReference>
<dbReference type="InterPro" id="IPR000748">
    <property type="entry name" value="PsdUridine_synth_RsuA/RluB/E/F"/>
</dbReference>
<reference evidence="7" key="2">
    <citation type="submission" date="2021-04" db="EMBL/GenBank/DDBJ databases">
        <authorList>
            <person name="Gilroy R."/>
        </authorList>
    </citation>
    <scope>NUCLEOTIDE SEQUENCE</scope>
    <source>
        <strain evidence="7">ChiBcolR8-3208</strain>
    </source>
</reference>
<sequence length="234" mass="26138">MGERLDKFLASQGLGTRKEVGKLIRSGAVLVNGAPQRDPGAKVEPGADQVTAQGEEIRYQEFLTIMLNKPAGVLSATEDRRQKTVLDLLPEGLRRRGLFPAGRLDKDTTGLLLITDDGELAHKMLSPKSHVYKQYRAQLDAPVEEADIQAFAAGVAWEGEQYAPARLWVEQDPRAAFVEIREGRFHQVKRMFQARGKTVLQLKRLKIGGLWLDSTLQEGECRLLTPQEIQAIFH</sequence>
<dbReference type="GO" id="GO:0003723">
    <property type="term" value="F:RNA binding"/>
    <property type="evidence" value="ECO:0007669"/>
    <property type="project" value="UniProtKB-KW"/>
</dbReference>
<evidence type="ECO:0000256" key="4">
    <source>
        <dbReference type="PROSITE-ProRule" id="PRU00182"/>
    </source>
</evidence>
<dbReference type="EMBL" id="DWXZ01000071">
    <property type="protein sequence ID" value="HJB37175.1"/>
    <property type="molecule type" value="Genomic_DNA"/>
</dbReference>
<dbReference type="SUPFAM" id="SSF55174">
    <property type="entry name" value="Alpha-L RNA-binding motif"/>
    <property type="match status" value="1"/>
</dbReference>
<dbReference type="GO" id="GO:0120159">
    <property type="term" value="F:rRNA pseudouridine synthase activity"/>
    <property type="evidence" value="ECO:0007669"/>
    <property type="project" value="UniProtKB-ARBA"/>
</dbReference>
<dbReference type="AlphaFoldDB" id="A0A9D2RZL0"/>
<dbReference type="PROSITE" id="PS50889">
    <property type="entry name" value="S4"/>
    <property type="match status" value="1"/>
</dbReference>
<organism evidence="7 8">
    <name type="scientific">Candidatus Acutalibacter ornithocaccae</name>
    <dbReference type="NCBI Taxonomy" id="2838416"/>
    <lineage>
        <taxon>Bacteria</taxon>
        <taxon>Bacillati</taxon>
        <taxon>Bacillota</taxon>
        <taxon>Clostridia</taxon>
        <taxon>Eubacteriales</taxon>
        <taxon>Acutalibacteraceae</taxon>
        <taxon>Acutalibacter</taxon>
    </lineage>
</organism>
<dbReference type="Gene3D" id="3.30.70.1560">
    <property type="entry name" value="Alpha-L RNA-binding motif"/>
    <property type="match status" value="1"/>
</dbReference>
<evidence type="ECO:0000256" key="3">
    <source>
        <dbReference type="ARBA" id="ARBA00023235"/>
    </source>
</evidence>
<dbReference type="InterPro" id="IPR050343">
    <property type="entry name" value="RsuA_PseudoU_synthase"/>
</dbReference>
<evidence type="ECO:0000256" key="5">
    <source>
        <dbReference type="RuleBase" id="RU003887"/>
    </source>
</evidence>
<dbReference type="NCBIfam" id="TIGR00093">
    <property type="entry name" value="pseudouridine synthase"/>
    <property type="match status" value="1"/>
</dbReference>